<organism evidence="3 4">
    <name type="scientific">Pseudarthrobacter quantipunctorum</name>
    <dbReference type="NCBI Taxonomy" id="3128980"/>
    <lineage>
        <taxon>Bacteria</taxon>
        <taxon>Bacillati</taxon>
        <taxon>Actinomycetota</taxon>
        <taxon>Actinomycetes</taxon>
        <taxon>Micrococcales</taxon>
        <taxon>Micrococcaceae</taxon>
        <taxon>Pseudarthrobacter</taxon>
    </lineage>
</organism>
<dbReference type="Proteomes" id="UP001623384">
    <property type="component" value="Chromosome"/>
</dbReference>
<dbReference type="RefSeq" id="WP_400576347.1">
    <property type="nucleotide sequence ID" value="NZ_CP148033.1"/>
</dbReference>
<name>A0ABZ2RA36_9MICC</name>
<proteinExistence type="predicted"/>
<protein>
    <submittedName>
        <fullName evidence="3">DUF3043 domain-containing protein</fullName>
    </submittedName>
</protein>
<feature type="transmembrane region" description="Helical" evidence="2">
    <location>
        <begin position="105"/>
        <end position="125"/>
    </location>
</feature>
<evidence type="ECO:0000313" key="4">
    <source>
        <dbReference type="Proteomes" id="UP001623384"/>
    </source>
</evidence>
<evidence type="ECO:0000256" key="2">
    <source>
        <dbReference type="SAM" id="Phobius"/>
    </source>
</evidence>
<keyword evidence="4" id="KW-1185">Reference proteome</keyword>
<feature type="compositionally biased region" description="Low complexity" evidence="1">
    <location>
        <begin position="11"/>
        <end position="26"/>
    </location>
</feature>
<dbReference type="EMBL" id="CP148033">
    <property type="protein sequence ID" value="WXK94911.1"/>
    <property type="molecule type" value="Genomic_DNA"/>
</dbReference>
<reference evidence="3 4" key="1">
    <citation type="submission" date="2024-03" db="EMBL/GenBank/DDBJ databases">
        <title>Rhodococcus navarretei sp. nov. and Pseudarthrobacter quantumdoti sp. nov., two new species with the ability to biosynthesize Quantum Dots isolated from soil samples at Union Glacier, Antarctica.</title>
        <authorList>
            <person name="Vargas M."/>
        </authorList>
    </citation>
    <scope>NUCLEOTIDE SEQUENCE [LARGE SCALE GENOMIC DNA]</scope>
    <source>
        <strain evidence="3 4">RC-2-3</strain>
    </source>
</reference>
<dbReference type="Pfam" id="PF11241">
    <property type="entry name" value="DUF3043"/>
    <property type="match status" value="1"/>
</dbReference>
<feature type="region of interest" description="Disordered" evidence="1">
    <location>
        <begin position="1"/>
        <end position="64"/>
    </location>
</feature>
<accession>A0ABZ2RA36</accession>
<gene>
    <name evidence="3" type="ORF">WHH00_08975</name>
</gene>
<evidence type="ECO:0000256" key="1">
    <source>
        <dbReference type="SAM" id="MobiDB-lite"/>
    </source>
</evidence>
<keyword evidence="2" id="KW-0472">Membrane</keyword>
<keyword evidence="2" id="KW-0812">Transmembrane</keyword>
<feature type="compositionally biased region" description="Basic and acidic residues" evidence="1">
    <location>
        <begin position="40"/>
        <end position="62"/>
    </location>
</feature>
<feature type="transmembrane region" description="Helical" evidence="2">
    <location>
        <begin position="131"/>
        <end position="154"/>
    </location>
</feature>
<sequence>MFGRKKEAPSAQQTVDQQAAEAAARANGLSGKGAPTPTRKAQEAARRRPLVPEDRKASKAAERQAIQDQRLKMRQALDTGDEKFLPLRDKGPQKRFARDFVDARFSLGEYLMFGALVFVLVSLVVPASSDMMIYVLGGFWVMFLAVFVDVFILSRQLRKRLTAKFGEVERGTVWYGSMRSLQFRKLRLPKPQVKRGQYPA</sequence>
<evidence type="ECO:0000313" key="3">
    <source>
        <dbReference type="EMBL" id="WXK94911.1"/>
    </source>
</evidence>
<dbReference type="InterPro" id="IPR021403">
    <property type="entry name" value="DUF3043"/>
</dbReference>
<keyword evidence="2" id="KW-1133">Transmembrane helix</keyword>